<feature type="domain" description="Single-stranded DNA binding protein Ssb-like OB fold" evidence="2">
    <location>
        <begin position="15"/>
        <end position="103"/>
    </location>
</feature>
<dbReference type="Proteomes" id="UP001255856">
    <property type="component" value="Unassembled WGS sequence"/>
</dbReference>
<dbReference type="EMBL" id="JASFZW010000002">
    <property type="protein sequence ID" value="KAK2079963.1"/>
    <property type="molecule type" value="Genomic_DNA"/>
</dbReference>
<sequence length="182" mass="19091">MASKDAGVATTIAALRPETDGHNVTVKVLSSKPLEKPLRFGGRSATYTECLVGDESGSILLLVQAQQAATAKVGSYVDLRGARVEMLQTSMRLLVPSTGSIEVADGQSFKPKACTDFNLSDLDFELVLVPRPGEVPAAQPGRSAAESDKADTAPVSDEDKQEVASDAPIEDGFEAALDPTDD</sequence>
<reference evidence="3" key="1">
    <citation type="submission" date="2021-01" db="EMBL/GenBank/DDBJ databases">
        <authorList>
            <person name="Eckstrom K.M.E."/>
        </authorList>
    </citation>
    <scope>NUCLEOTIDE SEQUENCE</scope>
    <source>
        <strain evidence="3">UVCC 0001</strain>
    </source>
</reference>
<comment type="caution">
    <text evidence="3">The sequence shown here is derived from an EMBL/GenBank/DDBJ whole genome shotgun (WGS) entry which is preliminary data.</text>
</comment>
<gene>
    <name evidence="3" type="ORF">QBZ16_002358</name>
</gene>
<dbReference type="PANTHER" id="PTHR31472:SF5">
    <property type="entry name" value="OS05G0244600 PROTEIN"/>
    <property type="match status" value="1"/>
</dbReference>
<dbReference type="PANTHER" id="PTHR31472">
    <property type="entry name" value="OS05G0244600 PROTEIN"/>
    <property type="match status" value="1"/>
</dbReference>
<organism evidence="3 4">
    <name type="scientific">Prototheca wickerhamii</name>
    <dbReference type="NCBI Taxonomy" id="3111"/>
    <lineage>
        <taxon>Eukaryota</taxon>
        <taxon>Viridiplantae</taxon>
        <taxon>Chlorophyta</taxon>
        <taxon>core chlorophytes</taxon>
        <taxon>Trebouxiophyceae</taxon>
        <taxon>Chlorellales</taxon>
        <taxon>Chlorellaceae</taxon>
        <taxon>Prototheca</taxon>
    </lineage>
</organism>
<feature type="compositionally biased region" description="Basic and acidic residues" evidence="1">
    <location>
        <begin position="145"/>
        <end position="163"/>
    </location>
</feature>
<evidence type="ECO:0000313" key="4">
    <source>
        <dbReference type="Proteomes" id="UP001255856"/>
    </source>
</evidence>
<dbReference type="InterPro" id="IPR012340">
    <property type="entry name" value="NA-bd_OB-fold"/>
</dbReference>
<evidence type="ECO:0000256" key="1">
    <source>
        <dbReference type="SAM" id="MobiDB-lite"/>
    </source>
</evidence>
<dbReference type="AlphaFoldDB" id="A0AAD9ILT6"/>
<proteinExistence type="predicted"/>
<evidence type="ECO:0000259" key="2">
    <source>
        <dbReference type="Pfam" id="PF21473"/>
    </source>
</evidence>
<feature type="compositionally biased region" description="Acidic residues" evidence="1">
    <location>
        <begin position="168"/>
        <end position="182"/>
    </location>
</feature>
<dbReference type="Gene3D" id="2.40.50.140">
    <property type="entry name" value="Nucleic acid-binding proteins"/>
    <property type="match status" value="1"/>
</dbReference>
<dbReference type="SUPFAM" id="SSF50249">
    <property type="entry name" value="Nucleic acid-binding proteins"/>
    <property type="match status" value="1"/>
</dbReference>
<protein>
    <recommendedName>
        <fullName evidence="2">Single-stranded DNA binding protein Ssb-like OB fold domain-containing protein</fullName>
    </recommendedName>
</protein>
<dbReference type="InterPro" id="IPR048970">
    <property type="entry name" value="OB_Ssb-like"/>
</dbReference>
<keyword evidence="4" id="KW-1185">Reference proteome</keyword>
<evidence type="ECO:0000313" key="3">
    <source>
        <dbReference type="EMBL" id="KAK2079963.1"/>
    </source>
</evidence>
<dbReference type="Pfam" id="PF21473">
    <property type="entry name" value="OB_Ssb-like"/>
    <property type="match status" value="1"/>
</dbReference>
<feature type="region of interest" description="Disordered" evidence="1">
    <location>
        <begin position="133"/>
        <end position="182"/>
    </location>
</feature>
<accession>A0AAD9ILT6</accession>
<name>A0AAD9ILT6_PROWI</name>